<dbReference type="WBParaSite" id="PS1159_v2.g13720.t1">
    <property type="protein sequence ID" value="PS1159_v2.g13720.t1"/>
    <property type="gene ID" value="PS1159_v2.g13720"/>
</dbReference>
<evidence type="ECO:0000313" key="2">
    <source>
        <dbReference type="WBParaSite" id="PS1159_v2.g13720.t1"/>
    </source>
</evidence>
<sequence>TLTFYYRRIYRILPLYLFNILFTLLIVPVASFTYVQSDLWPQTKSALTFSTNFAMLFEKHDYFNTGLLYYWYKHYWSLCVEMQFYAIVPFLLYFSKRLPLLISLFLIWPLIIGGCVFLIFYMLINYGQNGAQFTFTMLPARIYEFVGGFIAFHAQQAIDIYFDDNHKILLAIKKTINSVITVNILTLALLILALYPVKLIDVYTLPATIVLTAALIASIGRTKEKNEMKFSLLANKYCIFIGDASYSLYICHWIIVFLGKLIFGEDQQHKQLILVACFIFGIFVHLCIEKPIVEARLKPSTFFPWLIITYLAIGYVAYNIDYHPEISNVSKDLFHNKSMLIVNKTAWEDIILEIHPDISAEIGILSWYDLCKTGKINDWFGNGSLKILLIGNSHALCIVPGIKLATNGMYSHIKLFSEPGLTPFEGFRYGRRLPELRQTVKDFKPDIIYLIFKYMDDFDEPTIGPIDFRVQTMQEMTDFLSQNSKVLFISKMHFYIPHYSSLKYAEQMYHNGWSKDYLMKQKDIEDMHIVSTKRWEQIKCQNCIFIDMLEAFCKDGWCSPLDESRKIPLMFDDNHVNKFGSNFLSKHLQKYFEQMYKFLNTSSTSSN</sequence>
<name>A0AC35F6T5_9BILA</name>
<evidence type="ECO:0000313" key="1">
    <source>
        <dbReference type="Proteomes" id="UP000887580"/>
    </source>
</evidence>
<proteinExistence type="predicted"/>
<protein>
    <submittedName>
        <fullName evidence="2">Acyltransferase</fullName>
    </submittedName>
</protein>
<dbReference type="Proteomes" id="UP000887580">
    <property type="component" value="Unplaced"/>
</dbReference>
<organism evidence="1 2">
    <name type="scientific">Panagrolaimus sp. PS1159</name>
    <dbReference type="NCBI Taxonomy" id="55785"/>
    <lineage>
        <taxon>Eukaryota</taxon>
        <taxon>Metazoa</taxon>
        <taxon>Ecdysozoa</taxon>
        <taxon>Nematoda</taxon>
        <taxon>Chromadorea</taxon>
        <taxon>Rhabditida</taxon>
        <taxon>Tylenchina</taxon>
        <taxon>Panagrolaimomorpha</taxon>
        <taxon>Panagrolaimoidea</taxon>
        <taxon>Panagrolaimidae</taxon>
        <taxon>Panagrolaimus</taxon>
    </lineage>
</organism>
<accession>A0AC35F6T5</accession>
<reference evidence="2" key="1">
    <citation type="submission" date="2022-11" db="UniProtKB">
        <authorList>
            <consortium name="WormBaseParasite"/>
        </authorList>
    </citation>
    <scope>IDENTIFICATION</scope>
</reference>